<dbReference type="AlphaFoldDB" id="A0A1I2CPC0"/>
<feature type="transmembrane region" description="Helical" evidence="1">
    <location>
        <begin position="39"/>
        <end position="61"/>
    </location>
</feature>
<keyword evidence="1" id="KW-0812">Transmembrane</keyword>
<keyword evidence="1" id="KW-1133">Transmembrane helix</keyword>
<accession>A0A1I2CPC0</accession>
<gene>
    <name evidence="2" type="ORF">SAMN04515678_11411</name>
</gene>
<evidence type="ECO:0000313" key="2">
    <source>
        <dbReference type="EMBL" id="SFE69643.1"/>
    </source>
</evidence>
<sequence length="68" mass="7465">MKPADPATIYNERIKSSVILCNAVAVGVSLVAFREALQGLYVFLVFVPPMLALHGLGHYLLGRLRKEP</sequence>
<reference evidence="2 3" key="1">
    <citation type="submission" date="2016-10" db="EMBL/GenBank/DDBJ databases">
        <authorList>
            <person name="Varghese N."/>
            <person name="Submissions S."/>
        </authorList>
    </citation>
    <scope>NUCLEOTIDE SEQUENCE [LARGE SCALE GENOMIC DNA]</scope>
    <source>
        <strain evidence="3">YIM D21,KCTC 23444,ACCC 10710</strain>
    </source>
</reference>
<dbReference type="EMBL" id="FOMS01000014">
    <property type="protein sequence ID" value="SFE69643.1"/>
    <property type="molecule type" value="Genomic_DNA"/>
</dbReference>
<evidence type="ECO:0000313" key="3">
    <source>
        <dbReference type="Proteomes" id="UP000325289"/>
    </source>
</evidence>
<evidence type="ECO:0000256" key="1">
    <source>
        <dbReference type="SAM" id="Phobius"/>
    </source>
</evidence>
<dbReference type="Proteomes" id="UP000325289">
    <property type="component" value="Unassembled WGS sequence"/>
</dbReference>
<keyword evidence="3" id="KW-1185">Reference proteome</keyword>
<name>A0A1I2CPC0_9RHOB</name>
<keyword evidence="1" id="KW-0472">Membrane</keyword>
<evidence type="ECO:0008006" key="4">
    <source>
        <dbReference type="Google" id="ProtNLM"/>
    </source>
</evidence>
<proteinExistence type="predicted"/>
<protein>
    <recommendedName>
        <fullName evidence="4">2TM domain-containing protein</fullName>
    </recommendedName>
</protein>
<organism evidence="2 3">
    <name type="scientific">Roseivivax sediminis</name>
    <dbReference type="NCBI Taxonomy" id="936889"/>
    <lineage>
        <taxon>Bacteria</taxon>
        <taxon>Pseudomonadati</taxon>
        <taxon>Pseudomonadota</taxon>
        <taxon>Alphaproteobacteria</taxon>
        <taxon>Rhodobacterales</taxon>
        <taxon>Roseobacteraceae</taxon>
        <taxon>Roseivivax</taxon>
    </lineage>
</organism>
<dbReference type="RefSeq" id="WP_149757785.1">
    <property type="nucleotide sequence ID" value="NZ_FOMS01000014.1"/>
</dbReference>